<proteinExistence type="predicted"/>
<feature type="region of interest" description="Disordered" evidence="5">
    <location>
        <begin position="1"/>
        <end position="35"/>
    </location>
</feature>
<name>A0AAE1YN04_9LAMI</name>
<keyword evidence="2 6" id="KW-0812">Transmembrane</keyword>
<feature type="transmembrane region" description="Helical" evidence="6">
    <location>
        <begin position="63"/>
        <end position="89"/>
    </location>
</feature>
<evidence type="ECO:0000259" key="7">
    <source>
        <dbReference type="Pfam" id="PF03168"/>
    </source>
</evidence>
<evidence type="ECO:0000313" key="9">
    <source>
        <dbReference type="Proteomes" id="UP001293254"/>
    </source>
</evidence>
<keyword evidence="3 6" id="KW-1133">Transmembrane helix</keyword>
<evidence type="ECO:0000313" key="8">
    <source>
        <dbReference type="EMBL" id="KAK4432613.1"/>
    </source>
</evidence>
<organism evidence="8 9">
    <name type="scientific">Sesamum alatum</name>
    <dbReference type="NCBI Taxonomy" id="300844"/>
    <lineage>
        <taxon>Eukaryota</taxon>
        <taxon>Viridiplantae</taxon>
        <taxon>Streptophyta</taxon>
        <taxon>Embryophyta</taxon>
        <taxon>Tracheophyta</taxon>
        <taxon>Spermatophyta</taxon>
        <taxon>Magnoliopsida</taxon>
        <taxon>eudicotyledons</taxon>
        <taxon>Gunneridae</taxon>
        <taxon>Pentapetalae</taxon>
        <taxon>asterids</taxon>
        <taxon>lamiids</taxon>
        <taxon>Lamiales</taxon>
        <taxon>Pedaliaceae</taxon>
        <taxon>Sesamum</taxon>
    </lineage>
</organism>
<sequence length="251" mass="28009">MQPPQPSYMGVDPMSNGAYYGTYPQRPPPKLPPPPRQSRSRDDGCCCCCCLFKCLCSCLFKSICTCICQIICILVVLAGIVLLILWLILRPTNIASHTTDASLAEFNLTGGTLRYNLAINIAVHNPNSRVQIEYEKIEAEAFYWGERFAIEELEAFSQATNSTSSIKAEFKGLDLVALDDDGVSEFTEEKNSGMFSIDVRLHLKIRPKLWLIKGGTMRPSIHCETKIPLSSSGKTYQSQSCDVVWLKALLW</sequence>
<reference evidence="8" key="2">
    <citation type="journal article" date="2024" name="Plant">
        <title>Genomic evolution and insights into agronomic trait innovations of Sesamum species.</title>
        <authorList>
            <person name="Miao H."/>
            <person name="Wang L."/>
            <person name="Qu L."/>
            <person name="Liu H."/>
            <person name="Sun Y."/>
            <person name="Le M."/>
            <person name="Wang Q."/>
            <person name="Wei S."/>
            <person name="Zheng Y."/>
            <person name="Lin W."/>
            <person name="Duan Y."/>
            <person name="Cao H."/>
            <person name="Xiong S."/>
            <person name="Wang X."/>
            <person name="Wei L."/>
            <person name="Li C."/>
            <person name="Ma Q."/>
            <person name="Ju M."/>
            <person name="Zhao R."/>
            <person name="Li G."/>
            <person name="Mu C."/>
            <person name="Tian Q."/>
            <person name="Mei H."/>
            <person name="Zhang T."/>
            <person name="Gao T."/>
            <person name="Zhang H."/>
        </authorList>
    </citation>
    <scope>NUCLEOTIDE SEQUENCE</scope>
    <source>
        <strain evidence="8">3651</strain>
    </source>
</reference>
<evidence type="ECO:0000256" key="5">
    <source>
        <dbReference type="SAM" id="MobiDB-lite"/>
    </source>
</evidence>
<protein>
    <submittedName>
        <fullName evidence="8">NDR1/HIN1-like protein 10</fullName>
    </submittedName>
</protein>
<feature type="domain" description="Late embryogenesis abundant protein LEA-2 subgroup" evidence="7">
    <location>
        <begin position="121"/>
        <end position="219"/>
    </location>
</feature>
<evidence type="ECO:0000256" key="1">
    <source>
        <dbReference type="ARBA" id="ARBA00004167"/>
    </source>
</evidence>
<dbReference type="EMBL" id="JACGWO010000003">
    <property type="protein sequence ID" value="KAK4432613.1"/>
    <property type="molecule type" value="Genomic_DNA"/>
</dbReference>
<evidence type="ECO:0000256" key="6">
    <source>
        <dbReference type="SAM" id="Phobius"/>
    </source>
</evidence>
<dbReference type="GO" id="GO:0098542">
    <property type="term" value="P:defense response to other organism"/>
    <property type="evidence" value="ECO:0007669"/>
    <property type="project" value="InterPro"/>
</dbReference>
<keyword evidence="9" id="KW-1185">Reference proteome</keyword>
<comment type="subcellular location">
    <subcellularLocation>
        <location evidence="1">Membrane</location>
        <topology evidence="1">Single-pass membrane protein</topology>
    </subcellularLocation>
</comment>
<dbReference type="GO" id="GO:0005886">
    <property type="term" value="C:plasma membrane"/>
    <property type="evidence" value="ECO:0007669"/>
    <property type="project" value="TreeGrafter"/>
</dbReference>
<gene>
    <name evidence="8" type="ORF">Salat_1023500</name>
</gene>
<dbReference type="AlphaFoldDB" id="A0AAE1YN04"/>
<dbReference type="PANTHER" id="PTHR31234:SF61">
    <property type="entry name" value="OS01G0574800 PROTEIN"/>
    <property type="match status" value="1"/>
</dbReference>
<keyword evidence="4 6" id="KW-0472">Membrane</keyword>
<dbReference type="Pfam" id="PF03168">
    <property type="entry name" value="LEA_2"/>
    <property type="match status" value="1"/>
</dbReference>
<evidence type="ECO:0000256" key="3">
    <source>
        <dbReference type="ARBA" id="ARBA00022989"/>
    </source>
</evidence>
<reference evidence="8" key="1">
    <citation type="submission" date="2020-06" db="EMBL/GenBank/DDBJ databases">
        <authorList>
            <person name="Li T."/>
            <person name="Hu X."/>
            <person name="Zhang T."/>
            <person name="Song X."/>
            <person name="Zhang H."/>
            <person name="Dai N."/>
            <person name="Sheng W."/>
            <person name="Hou X."/>
            <person name="Wei L."/>
        </authorList>
    </citation>
    <scope>NUCLEOTIDE SEQUENCE</scope>
    <source>
        <strain evidence="8">3651</strain>
        <tissue evidence="8">Leaf</tissue>
    </source>
</reference>
<dbReference type="InterPro" id="IPR004864">
    <property type="entry name" value="LEA_2"/>
</dbReference>
<dbReference type="InterPro" id="IPR044839">
    <property type="entry name" value="NDR1-like"/>
</dbReference>
<comment type="caution">
    <text evidence="8">The sequence shown here is derived from an EMBL/GenBank/DDBJ whole genome shotgun (WGS) entry which is preliminary data.</text>
</comment>
<evidence type="ECO:0000256" key="2">
    <source>
        <dbReference type="ARBA" id="ARBA00022692"/>
    </source>
</evidence>
<dbReference type="Proteomes" id="UP001293254">
    <property type="component" value="Unassembled WGS sequence"/>
</dbReference>
<feature type="compositionally biased region" description="Pro residues" evidence="5">
    <location>
        <begin position="25"/>
        <end position="35"/>
    </location>
</feature>
<dbReference type="PANTHER" id="PTHR31234">
    <property type="entry name" value="LATE EMBRYOGENESIS ABUNDANT (LEA) HYDROXYPROLINE-RICH GLYCOPROTEIN FAMILY"/>
    <property type="match status" value="1"/>
</dbReference>
<accession>A0AAE1YN04</accession>
<evidence type="ECO:0000256" key="4">
    <source>
        <dbReference type="ARBA" id="ARBA00023136"/>
    </source>
</evidence>